<evidence type="ECO:0000256" key="1">
    <source>
        <dbReference type="ARBA" id="ARBA00004651"/>
    </source>
</evidence>
<feature type="transmembrane region" description="Helical" evidence="7">
    <location>
        <begin position="250"/>
        <end position="271"/>
    </location>
</feature>
<feature type="transmembrane region" description="Helical" evidence="7">
    <location>
        <begin position="110"/>
        <end position="133"/>
    </location>
</feature>
<feature type="transmembrane region" description="Helical" evidence="7">
    <location>
        <begin position="85"/>
        <end position="104"/>
    </location>
</feature>
<dbReference type="PANTHER" id="PTHR48022:SF2">
    <property type="entry name" value="PLASTIDIC GLUCOSE TRANSPORTER 4"/>
    <property type="match status" value="1"/>
</dbReference>
<feature type="transmembrane region" description="Helical" evidence="7">
    <location>
        <begin position="316"/>
        <end position="334"/>
    </location>
</feature>
<feature type="transmembrane region" description="Helical" evidence="7">
    <location>
        <begin position="177"/>
        <end position="196"/>
    </location>
</feature>
<dbReference type="InterPro" id="IPR020846">
    <property type="entry name" value="MFS_dom"/>
</dbReference>
<evidence type="ECO:0000313" key="10">
    <source>
        <dbReference type="Proteomes" id="UP001057291"/>
    </source>
</evidence>
<sequence>MHDSKAIVEDSPLTPFHRRLTIYSAGGPFLDGYILSIIGIALTQLGPQLHLDAFWSGLIGASALAGIFIGGLVFGYLTDLIGRQVMYTIDLILIIIVSILQMFVNSPLELVILRFLIGIAIGADYPIATSLLAEFAPRKYRGPMLGMLLVMWYLGATVADIVGYLLMMGTGTNSWKWMLGSSAIPALILVLMRWGTPESPRWLISKGRIEEARQIVKRVFGPDADISELDEQTEKTRFSKMFEGDYLKRTLFIGLFWTFQIIPLFAIYTFGPEILDAFHLGQGNLAYIGEALISMFFLIGCIPALFLVNTMGRRPLIIWCFAIMTIGLLILGVFPNPPLWVIISGFAVYALFSGGPNVLDWIYPNELFPTEIRASAVGVGTAFSRIGAFIGTFILPYTLTSIGVGPTMLIGAGITFLGLLVSIAWAPETKGKTLSETSSIPSSSVVETTTSRIHKLSERQL</sequence>
<protein>
    <submittedName>
        <fullName evidence="9">MFS transporter</fullName>
    </submittedName>
</protein>
<evidence type="ECO:0000256" key="2">
    <source>
        <dbReference type="ARBA" id="ARBA00010992"/>
    </source>
</evidence>
<dbReference type="PROSITE" id="PS50850">
    <property type="entry name" value="MFS"/>
    <property type="match status" value="1"/>
</dbReference>
<feature type="transmembrane region" description="Helical" evidence="7">
    <location>
        <begin position="291"/>
        <end position="309"/>
    </location>
</feature>
<evidence type="ECO:0000256" key="6">
    <source>
        <dbReference type="ARBA" id="ARBA00023136"/>
    </source>
</evidence>
<feature type="transmembrane region" description="Helical" evidence="7">
    <location>
        <begin position="375"/>
        <end position="395"/>
    </location>
</feature>
<evidence type="ECO:0000256" key="4">
    <source>
        <dbReference type="ARBA" id="ARBA00022692"/>
    </source>
</evidence>
<dbReference type="EMBL" id="BOQE01000001">
    <property type="protein sequence ID" value="GIM46561.1"/>
    <property type="molecule type" value="Genomic_DNA"/>
</dbReference>
<evidence type="ECO:0000259" key="8">
    <source>
        <dbReference type="PROSITE" id="PS50850"/>
    </source>
</evidence>
<dbReference type="CDD" id="cd17316">
    <property type="entry name" value="MFS_SV2_like"/>
    <property type="match status" value="1"/>
</dbReference>
<dbReference type="PROSITE" id="PS00217">
    <property type="entry name" value="SUGAR_TRANSPORT_2"/>
    <property type="match status" value="1"/>
</dbReference>
<feature type="domain" description="Major facilitator superfamily (MFS) profile" evidence="8">
    <location>
        <begin position="20"/>
        <end position="430"/>
    </location>
</feature>
<keyword evidence="3" id="KW-0813">Transport</keyword>
<name>A0AAV4LFF7_9BACL</name>
<dbReference type="Pfam" id="PF00083">
    <property type="entry name" value="Sugar_tr"/>
    <property type="match status" value="1"/>
</dbReference>
<accession>A0AAV4LFF7</accession>
<dbReference type="GO" id="GO:0005351">
    <property type="term" value="F:carbohydrate:proton symporter activity"/>
    <property type="evidence" value="ECO:0007669"/>
    <property type="project" value="TreeGrafter"/>
</dbReference>
<gene>
    <name evidence="9" type="primary">yaaU</name>
    <name evidence="9" type="ORF">DNHGIG_21100</name>
</gene>
<keyword evidence="6 7" id="KW-0472">Membrane</keyword>
<evidence type="ECO:0000256" key="3">
    <source>
        <dbReference type="ARBA" id="ARBA00022448"/>
    </source>
</evidence>
<feature type="transmembrane region" description="Helical" evidence="7">
    <location>
        <begin position="145"/>
        <end position="165"/>
    </location>
</feature>
<comment type="similarity">
    <text evidence="2">Belongs to the major facilitator superfamily. Sugar transporter (TC 2.A.1.1) family.</text>
</comment>
<organism evidence="9 10">
    <name type="scientific">Collibacillus ludicampi</name>
    <dbReference type="NCBI Taxonomy" id="2771369"/>
    <lineage>
        <taxon>Bacteria</taxon>
        <taxon>Bacillati</taxon>
        <taxon>Bacillota</taxon>
        <taxon>Bacilli</taxon>
        <taxon>Bacillales</taxon>
        <taxon>Alicyclobacillaceae</taxon>
        <taxon>Collibacillus</taxon>
    </lineage>
</organism>
<comment type="caution">
    <text evidence="9">The sequence shown here is derived from an EMBL/GenBank/DDBJ whole genome shotgun (WGS) entry which is preliminary data.</text>
</comment>
<evidence type="ECO:0000256" key="5">
    <source>
        <dbReference type="ARBA" id="ARBA00022989"/>
    </source>
</evidence>
<dbReference type="InterPro" id="IPR005828">
    <property type="entry name" value="MFS_sugar_transport-like"/>
</dbReference>
<dbReference type="AlphaFoldDB" id="A0AAV4LFF7"/>
<reference evidence="9" key="1">
    <citation type="journal article" date="2023" name="Int. J. Syst. Evol. Microbiol.">
        <title>Collibacillus ludicampi gen. nov., sp. nov., a new soil bacterium of the family Alicyclobacillaceae.</title>
        <authorList>
            <person name="Jojima T."/>
            <person name="Ioku Y."/>
            <person name="Fukuta Y."/>
            <person name="Shirasaka N."/>
            <person name="Matsumura Y."/>
            <person name="Mori M."/>
        </authorList>
    </citation>
    <scope>NUCLEOTIDE SEQUENCE</scope>
    <source>
        <strain evidence="9">TP075</strain>
    </source>
</reference>
<evidence type="ECO:0000313" key="9">
    <source>
        <dbReference type="EMBL" id="GIM46561.1"/>
    </source>
</evidence>
<dbReference type="InterPro" id="IPR050360">
    <property type="entry name" value="MFS_Sugar_Transporters"/>
</dbReference>
<feature type="transmembrane region" description="Helical" evidence="7">
    <location>
        <begin position="20"/>
        <end position="42"/>
    </location>
</feature>
<dbReference type="SUPFAM" id="SSF103473">
    <property type="entry name" value="MFS general substrate transporter"/>
    <property type="match status" value="1"/>
</dbReference>
<keyword evidence="5 7" id="KW-1133">Transmembrane helix</keyword>
<proteinExistence type="inferred from homology"/>
<dbReference type="RefSeq" id="WP_282199642.1">
    <property type="nucleotide sequence ID" value="NZ_BOQE01000001.1"/>
</dbReference>
<dbReference type="Gene3D" id="1.20.1250.20">
    <property type="entry name" value="MFS general substrate transporter like domains"/>
    <property type="match status" value="1"/>
</dbReference>
<feature type="transmembrane region" description="Helical" evidence="7">
    <location>
        <begin position="54"/>
        <end position="78"/>
    </location>
</feature>
<dbReference type="GO" id="GO:0005886">
    <property type="term" value="C:plasma membrane"/>
    <property type="evidence" value="ECO:0007669"/>
    <property type="project" value="UniProtKB-SubCell"/>
</dbReference>
<keyword evidence="10" id="KW-1185">Reference proteome</keyword>
<dbReference type="Proteomes" id="UP001057291">
    <property type="component" value="Unassembled WGS sequence"/>
</dbReference>
<dbReference type="PANTHER" id="PTHR48022">
    <property type="entry name" value="PLASTIDIC GLUCOSE TRANSPORTER 4"/>
    <property type="match status" value="1"/>
</dbReference>
<dbReference type="InterPro" id="IPR036259">
    <property type="entry name" value="MFS_trans_sf"/>
</dbReference>
<dbReference type="InterPro" id="IPR005829">
    <property type="entry name" value="Sugar_transporter_CS"/>
</dbReference>
<feature type="transmembrane region" description="Helical" evidence="7">
    <location>
        <begin position="407"/>
        <end position="426"/>
    </location>
</feature>
<evidence type="ECO:0000256" key="7">
    <source>
        <dbReference type="SAM" id="Phobius"/>
    </source>
</evidence>
<comment type="subcellular location">
    <subcellularLocation>
        <location evidence="1">Cell membrane</location>
        <topology evidence="1">Multi-pass membrane protein</topology>
    </subcellularLocation>
</comment>
<keyword evidence="4 7" id="KW-0812">Transmembrane</keyword>
<feature type="transmembrane region" description="Helical" evidence="7">
    <location>
        <begin position="340"/>
        <end position="363"/>
    </location>
</feature>